<dbReference type="PANTHER" id="PTHR47843:SF5">
    <property type="entry name" value="BTB_POZ DOMAIN PROTEIN"/>
    <property type="match status" value="1"/>
</dbReference>
<dbReference type="PROSITE" id="PS50097">
    <property type="entry name" value="BTB"/>
    <property type="match status" value="1"/>
</dbReference>
<evidence type="ECO:0000313" key="3">
    <source>
        <dbReference type="EMBL" id="USP74864.1"/>
    </source>
</evidence>
<feature type="region of interest" description="Disordered" evidence="1">
    <location>
        <begin position="420"/>
        <end position="466"/>
    </location>
</feature>
<dbReference type="SUPFAM" id="SSF54695">
    <property type="entry name" value="POZ domain"/>
    <property type="match status" value="1"/>
</dbReference>
<dbReference type="VEuPathDB" id="FungiDB:yc1106_02138"/>
<dbReference type="PANTHER" id="PTHR47843">
    <property type="entry name" value="BTB DOMAIN-CONTAINING PROTEIN-RELATED"/>
    <property type="match status" value="1"/>
</dbReference>
<evidence type="ECO:0000313" key="4">
    <source>
        <dbReference type="Proteomes" id="UP001056012"/>
    </source>
</evidence>
<dbReference type="SUPFAM" id="SSF159245">
    <property type="entry name" value="AttH-like"/>
    <property type="match status" value="1"/>
</dbReference>
<dbReference type="Pfam" id="PF17186">
    <property type="entry name" value="Lipocalin_9"/>
    <property type="match status" value="1"/>
</dbReference>
<protein>
    <submittedName>
        <fullName evidence="3">Btb poz-like protein</fullName>
    </submittedName>
</protein>
<feature type="compositionally biased region" description="Low complexity" evidence="1">
    <location>
        <begin position="443"/>
        <end position="463"/>
    </location>
</feature>
<feature type="region of interest" description="Disordered" evidence="1">
    <location>
        <begin position="1"/>
        <end position="25"/>
    </location>
</feature>
<evidence type="ECO:0000259" key="2">
    <source>
        <dbReference type="PROSITE" id="PS50097"/>
    </source>
</evidence>
<dbReference type="InterPro" id="IPR023374">
    <property type="entry name" value="AttH-like_dom_sf"/>
</dbReference>
<dbReference type="Gene3D" id="2.40.370.10">
    <property type="entry name" value="AttH-like domain"/>
    <property type="match status" value="1"/>
</dbReference>
<sequence>MSCPVIGTTNDVLPPNHPSVDLSKDGQTCPVVGATTDHHHNLHTHPPVPTNHTTATECPALKNNVINQPQAKAMDDALCPVVGTATTVLPPDHPDMLKANEGDVCPVTKATVGHHKDKVVTHPTVEGAKEGAVCPDASMVTSWNNAGRNRIPLPANWTWFELTLGSGPNTVGSKYSIWFIPFGNTTKGIATVRKEIGEQTVIPATFVETGKRWISKNTKASYAQAWTISLASGLTLDIKSFTGDQELWSADLSTVAFEGFVEVQGNKNGAIDLSADDPCAVGAMMQYCYQLDYDHLASSDEEVPEVATLRSHVNVYMLAERYGVAGLRALAMQKFKDLAAMVLDEDGNEDQLQSAIRAIFAPDRIANGDELRHVMVKLCADHVQAFIHDTGKKMSLVYESMEEFPEFRPAAMDPRDRKRVFSNAFGPSNHPNPKVSRTMAGYAASSESSSSPLLPARSPLDSPTRSNFNVSFSDDDVFGCHSPGEPAICKERPDEGKFGPPVLGFQELSLHDGPTTPLPQLHQSHMPAAHTSVFIVESGSLQQLFPYIDPTDVVVCFNQGKQAVKTKSYLLSQASPFFAAMLNGPYLDGHTRCIRLRNDFPHAITAMMQFLEHGVYVLTMALRIMHTKLTMLDLHVHAYVVGAKYTVSSLCRHAVNEYINMSRMFLSRALGCVDEQNRGDRALEMDYVLNSLVLIWRNTQHRDDALRQAVLELIKPNISQLLRKPFFRTLLFELTGFGDDLLQSLVEDGFDIRVRVFPAELGWLEDIGVRFGDF</sequence>
<dbReference type="Proteomes" id="UP001056012">
    <property type="component" value="Chromosome 2"/>
</dbReference>
<name>A0A9Q8Z2N8_CURCL</name>
<dbReference type="EMBL" id="CP089275">
    <property type="protein sequence ID" value="USP74864.1"/>
    <property type="molecule type" value="Genomic_DNA"/>
</dbReference>
<dbReference type="AlphaFoldDB" id="A0A9Q8Z2N8"/>
<gene>
    <name evidence="3" type="ORF">yc1106_02138</name>
</gene>
<dbReference type="InterPro" id="IPR000210">
    <property type="entry name" value="BTB/POZ_dom"/>
</dbReference>
<evidence type="ECO:0000256" key="1">
    <source>
        <dbReference type="SAM" id="MobiDB-lite"/>
    </source>
</evidence>
<dbReference type="OrthoDB" id="3923202at2759"/>
<feature type="domain" description="BTB" evidence="2">
    <location>
        <begin position="551"/>
        <end position="620"/>
    </location>
</feature>
<reference evidence="3" key="1">
    <citation type="submission" date="2021-12" db="EMBL/GenBank/DDBJ databases">
        <title>Curvularia clavata genome.</title>
        <authorList>
            <person name="Cao Y."/>
        </authorList>
    </citation>
    <scope>NUCLEOTIDE SEQUENCE</scope>
    <source>
        <strain evidence="3">Yc1106</strain>
    </source>
</reference>
<dbReference type="InterPro" id="IPR011333">
    <property type="entry name" value="SKP1/BTB/POZ_sf"/>
</dbReference>
<keyword evidence="4" id="KW-1185">Reference proteome</keyword>
<organism evidence="3 4">
    <name type="scientific">Curvularia clavata</name>
    <dbReference type="NCBI Taxonomy" id="95742"/>
    <lineage>
        <taxon>Eukaryota</taxon>
        <taxon>Fungi</taxon>
        <taxon>Dikarya</taxon>
        <taxon>Ascomycota</taxon>
        <taxon>Pezizomycotina</taxon>
        <taxon>Dothideomycetes</taxon>
        <taxon>Pleosporomycetidae</taxon>
        <taxon>Pleosporales</taxon>
        <taxon>Pleosporineae</taxon>
        <taxon>Pleosporaceae</taxon>
        <taxon>Curvularia</taxon>
    </lineage>
</organism>
<accession>A0A9Q8Z2N8</accession>
<dbReference type="CDD" id="cd18186">
    <property type="entry name" value="BTB_POZ_ZBTB_KLHL-like"/>
    <property type="match status" value="1"/>
</dbReference>
<dbReference type="Gene3D" id="3.30.710.10">
    <property type="entry name" value="Potassium Channel Kv1.1, Chain A"/>
    <property type="match status" value="1"/>
</dbReference>
<proteinExistence type="predicted"/>